<dbReference type="EMBL" id="LVEN01000035">
    <property type="protein sequence ID" value="OCB71834.1"/>
    <property type="molecule type" value="Genomic_DNA"/>
</dbReference>
<protein>
    <submittedName>
        <fullName evidence="1">Uncharacterized protein</fullName>
    </submittedName>
</protein>
<dbReference type="Proteomes" id="UP000093343">
    <property type="component" value="Unassembled WGS sequence"/>
</dbReference>
<comment type="caution">
    <text evidence="1">The sequence shown here is derived from an EMBL/GenBank/DDBJ whole genome shotgun (WGS) entry which is preliminary data.</text>
</comment>
<name>A0ABX2XFW2_9FLAO</name>
<reference evidence="2" key="1">
    <citation type="submission" date="2016-03" db="EMBL/GenBank/DDBJ databases">
        <title>Draft genome sequence of Paenibacillus glacialis DSM 22343.</title>
        <authorList>
            <person name="Shin S.-K."/>
            <person name="Yi H."/>
        </authorList>
    </citation>
    <scope>NUCLEOTIDE SEQUENCE [LARGE SCALE GENOMIC DNA]</scope>
    <source>
        <strain evidence="2">CCUG 60099</strain>
    </source>
</reference>
<organism evidence="1 2">
    <name type="scientific">Flavobacterium piscis</name>
    <dbReference type="NCBI Taxonomy" id="1114874"/>
    <lineage>
        <taxon>Bacteria</taxon>
        <taxon>Pseudomonadati</taxon>
        <taxon>Bacteroidota</taxon>
        <taxon>Flavobacteriia</taxon>
        <taxon>Flavobacteriales</taxon>
        <taxon>Flavobacteriaceae</taxon>
        <taxon>Flavobacterium</taxon>
    </lineage>
</organism>
<evidence type="ECO:0000313" key="2">
    <source>
        <dbReference type="Proteomes" id="UP000093343"/>
    </source>
</evidence>
<gene>
    <name evidence="1" type="ORF">FLP_15000</name>
</gene>
<accession>A0ABX2XFW2</accession>
<proteinExistence type="predicted"/>
<evidence type="ECO:0000313" key="1">
    <source>
        <dbReference type="EMBL" id="OCB71834.1"/>
    </source>
</evidence>
<sequence length="94" mass="11220">MKFTVEVGEKEKQIISYSFNKFWGNVKIIVNGKKVKSDFRLYSTNLSKIYDFEVGTIEKHHIKIEKIRPLIMAGYRSNTYKIYVDEELFKVYKD</sequence>
<dbReference type="RefSeq" id="WP_065450343.1">
    <property type="nucleotide sequence ID" value="NZ_LVEN01000035.1"/>
</dbReference>
<keyword evidence="2" id="KW-1185">Reference proteome</keyword>